<feature type="non-terminal residue" evidence="1">
    <location>
        <position position="28"/>
    </location>
</feature>
<name>A0A0F9N1S6_9ZZZZ</name>
<organism evidence="1">
    <name type="scientific">marine sediment metagenome</name>
    <dbReference type="NCBI Taxonomy" id="412755"/>
    <lineage>
        <taxon>unclassified sequences</taxon>
        <taxon>metagenomes</taxon>
        <taxon>ecological metagenomes</taxon>
    </lineage>
</organism>
<reference evidence="1" key="1">
    <citation type="journal article" date="2015" name="Nature">
        <title>Complex archaea that bridge the gap between prokaryotes and eukaryotes.</title>
        <authorList>
            <person name="Spang A."/>
            <person name="Saw J.H."/>
            <person name="Jorgensen S.L."/>
            <person name="Zaremba-Niedzwiedzka K."/>
            <person name="Martijn J."/>
            <person name="Lind A.E."/>
            <person name="van Eijk R."/>
            <person name="Schleper C."/>
            <person name="Guy L."/>
            <person name="Ettema T.J."/>
        </authorList>
    </citation>
    <scope>NUCLEOTIDE SEQUENCE</scope>
</reference>
<accession>A0A0F9N1S6</accession>
<sequence>MLDEDVLTQAASWYVDLRMAQPGDDVHD</sequence>
<dbReference type="AlphaFoldDB" id="A0A0F9N1S6"/>
<comment type="caution">
    <text evidence="1">The sequence shown here is derived from an EMBL/GenBank/DDBJ whole genome shotgun (WGS) entry which is preliminary data.</text>
</comment>
<evidence type="ECO:0000313" key="1">
    <source>
        <dbReference type="EMBL" id="KKM75447.1"/>
    </source>
</evidence>
<proteinExistence type="predicted"/>
<dbReference type="EMBL" id="LAZR01008975">
    <property type="protein sequence ID" value="KKM75447.1"/>
    <property type="molecule type" value="Genomic_DNA"/>
</dbReference>
<gene>
    <name evidence="1" type="ORF">LCGC14_1390200</name>
</gene>
<protein>
    <submittedName>
        <fullName evidence="1">Uncharacterized protein</fullName>
    </submittedName>
</protein>